<feature type="non-terminal residue" evidence="1">
    <location>
        <position position="1"/>
    </location>
</feature>
<evidence type="ECO:0000313" key="1">
    <source>
        <dbReference type="EMBL" id="CEK73990.1"/>
    </source>
</evidence>
<protein>
    <submittedName>
        <fullName evidence="1">Uncharacterized protein</fullName>
    </submittedName>
</protein>
<gene>
    <name evidence="1" type="primary">ORF89211</name>
</gene>
<dbReference type="EMBL" id="HACG01027125">
    <property type="protein sequence ID" value="CEK73990.1"/>
    <property type="molecule type" value="Transcribed_RNA"/>
</dbReference>
<sequence length="249" mass="27298">SVLPDDDKQLLLKAILGTRLNFGNDEQTDDNSSQSLVAKINKCNLSEDTKSTVFSHLGIKRRSIGDFHNLGFNLDRNSSLLGGGFKLTGDKSKDVVTDCINKLDKSDLEDDDKSKVVKALQRVKENATEPSAEFVGLIKSGCHKKGNTDSFSRNVINLFAGNMSNFEVEQTCKFCNNQNPESVALLFASSILLNDGSKCDLNKEERAQILDVVANQSQSSELTPDAKAAIEHVCKQKDSDLPTDDKQLL</sequence>
<reference evidence="1" key="1">
    <citation type="submission" date="2014-12" db="EMBL/GenBank/DDBJ databases">
        <title>Insight into the proteome of Arion vulgaris.</title>
        <authorList>
            <person name="Aradska J."/>
            <person name="Bulat T."/>
            <person name="Smidak R."/>
            <person name="Sarate P."/>
            <person name="Gangsoo J."/>
            <person name="Sialana F."/>
            <person name="Bilban M."/>
            <person name="Lubec G."/>
        </authorList>
    </citation>
    <scope>NUCLEOTIDE SEQUENCE</scope>
    <source>
        <tissue evidence="1">Skin</tissue>
    </source>
</reference>
<feature type="non-terminal residue" evidence="1">
    <location>
        <position position="249"/>
    </location>
</feature>
<accession>A0A0B7A224</accession>
<organism evidence="1">
    <name type="scientific">Arion vulgaris</name>
    <dbReference type="NCBI Taxonomy" id="1028688"/>
    <lineage>
        <taxon>Eukaryota</taxon>
        <taxon>Metazoa</taxon>
        <taxon>Spiralia</taxon>
        <taxon>Lophotrochozoa</taxon>
        <taxon>Mollusca</taxon>
        <taxon>Gastropoda</taxon>
        <taxon>Heterobranchia</taxon>
        <taxon>Euthyneura</taxon>
        <taxon>Panpulmonata</taxon>
        <taxon>Eupulmonata</taxon>
        <taxon>Stylommatophora</taxon>
        <taxon>Helicina</taxon>
        <taxon>Arionoidea</taxon>
        <taxon>Arionidae</taxon>
        <taxon>Arion</taxon>
    </lineage>
</organism>
<dbReference type="AlphaFoldDB" id="A0A0B7A224"/>
<name>A0A0B7A224_9EUPU</name>
<proteinExistence type="predicted"/>